<feature type="binding site" evidence="8">
    <location>
        <position position="15"/>
    </location>
    <ligand>
        <name>ADP-alpha-D-glucose</name>
        <dbReference type="ChEBI" id="CHEBI:57498"/>
    </ligand>
</feature>
<dbReference type="InterPro" id="IPR013534">
    <property type="entry name" value="Starch_synth_cat_dom"/>
</dbReference>
<dbReference type="Pfam" id="PF08323">
    <property type="entry name" value="Glyco_transf_5"/>
    <property type="match status" value="1"/>
</dbReference>
<evidence type="ECO:0000256" key="2">
    <source>
        <dbReference type="ARBA" id="ARBA00002764"/>
    </source>
</evidence>
<dbReference type="EC" id="2.4.1.21" evidence="8"/>
<comment type="caution">
    <text evidence="11">The sequence shown here is derived from an EMBL/GenBank/DDBJ whole genome shotgun (WGS) entry which is preliminary data.</text>
</comment>
<comment type="pathway">
    <text evidence="3 8">Glycan biosynthesis; glycogen biosynthesis.</text>
</comment>
<evidence type="ECO:0000256" key="7">
    <source>
        <dbReference type="ARBA" id="ARBA00023056"/>
    </source>
</evidence>
<dbReference type="HAMAP" id="MF_00484">
    <property type="entry name" value="Glycogen_synth"/>
    <property type="match status" value="1"/>
</dbReference>
<dbReference type="InterPro" id="IPR011835">
    <property type="entry name" value="GS/SS"/>
</dbReference>
<evidence type="ECO:0000256" key="6">
    <source>
        <dbReference type="ARBA" id="ARBA00022679"/>
    </source>
</evidence>
<evidence type="ECO:0000256" key="3">
    <source>
        <dbReference type="ARBA" id="ARBA00004964"/>
    </source>
</evidence>
<sequence length="471" mass="53175">MKILHTSLECYPFAKVGGLGDVVGSLPKYLNNIECTTEVIIPLYDNDKIKAQKLETIYTGDVTLGETSFDFSIKKSKFTALGFHIYFVDIPLLLFRPGVYAYPDDTERFVSFQLAILDWLVSLEAKPDVVHCHDHHTGLIPFMVLHVEKYKSLYHIPTVLTIHNAQYQGGFSYDKLNYIPPFNFDHAGLLDWDHHINPLATAIKCATMVNTVSPSYMEELQEQANGLEGLLSHEKAKCIGILNGIDDSTWDPETDPMIIKNYSISTLTSGRKANKKWLCEEFDLDINKPLFGFIGRLVYEKGADLLPDIISEALSNSDINILILGSGNADVEIDLIALKQKFSGRYNTFIGYDERLSHIVYAGADFLLMPSRVEPCGLNQMFSLRYGLIPIVRSIGGLKDTVVDIGDNGFGICHRNASVEDVCYSINRGIELYSDQKKYREIQKKSMKIDNSWNNAAKQYKELYKSLKHLK</sequence>
<feature type="domain" description="Glycosyl transferase family 1" evidence="9">
    <location>
        <begin position="286"/>
        <end position="442"/>
    </location>
</feature>
<accession>A0ABP6UP33</accession>
<organism evidence="11 12">
    <name type="scientific">Aquimarina addita</name>
    <dbReference type="NCBI Taxonomy" id="870485"/>
    <lineage>
        <taxon>Bacteria</taxon>
        <taxon>Pseudomonadati</taxon>
        <taxon>Bacteroidota</taxon>
        <taxon>Flavobacteriia</taxon>
        <taxon>Flavobacteriales</taxon>
        <taxon>Flavobacteriaceae</taxon>
        <taxon>Aquimarina</taxon>
    </lineage>
</organism>
<protein>
    <recommendedName>
        <fullName evidence="8">Glycogen synthase</fullName>
        <ecNumber evidence="8">2.4.1.21</ecNumber>
    </recommendedName>
    <alternativeName>
        <fullName evidence="8">Starch [bacterial glycogen] synthase</fullName>
    </alternativeName>
</protein>
<comment type="catalytic activity">
    <reaction evidence="1 8">
        <text>[(1-&gt;4)-alpha-D-glucosyl](n) + ADP-alpha-D-glucose = [(1-&gt;4)-alpha-D-glucosyl](n+1) + ADP + H(+)</text>
        <dbReference type="Rhea" id="RHEA:18189"/>
        <dbReference type="Rhea" id="RHEA-COMP:9584"/>
        <dbReference type="Rhea" id="RHEA-COMP:9587"/>
        <dbReference type="ChEBI" id="CHEBI:15378"/>
        <dbReference type="ChEBI" id="CHEBI:15444"/>
        <dbReference type="ChEBI" id="CHEBI:57498"/>
        <dbReference type="ChEBI" id="CHEBI:456216"/>
        <dbReference type="EC" id="2.4.1.21"/>
    </reaction>
</comment>
<keyword evidence="5 8" id="KW-0328">Glycosyltransferase</keyword>
<evidence type="ECO:0000259" key="9">
    <source>
        <dbReference type="Pfam" id="PF00534"/>
    </source>
</evidence>
<dbReference type="EMBL" id="BAABCW010000010">
    <property type="protein sequence ID" value="GAA3511067.1"/>
    <property type="molecule type" value="Genomic_DNA"/>
</dbReference>
<keyword evidence="7 8" id="KW-0320">Glycogen biosynthesis</keyword>
<dbReference type="RefSeq" id="WP_344928049.1">
    <property type="nucleotide sequence ID" value="NZ_BAABCW010000010.1"/>
</dbReference>
<evidence type="ECO:0000256" key="1">
    <source>
        <dbReference type="ARBA" id="ARBA00001478"/>
    </source>
</evidence>
<evidence type="ECO:0000259" key="10">
    <source>
        <dbReference type="Pfam" id="PF08323"/>
    </source>
</evidence>
<dbReference type="NCBIfam" id="TIGR02095">
    <property type="entry name" value="glgA"/>
    <property type="match status" value="1"/>
</dbReference>
<evidence type="ECO:0000313" key="12">
    <source>
        <dbReference type="Proteomes" id="UP001500459"/>
    </source>
</evidence>
<feature type="domain" description="Starch synthase catalytic" evidence="10">
    <location>
        <begin position="2"/>
        <end position="232"/>
    </location>
</feature>
<name>A0ABP6UP33_9FLAO</name>
<keyword evidence="6 8" id="KW-0808">Transferase</keyword>
<dbReference type="Pfam" id="PF00534">
    <property type="entry name" value="Glycos_transf_1"/>
    <property type="match status" value="1"/>
</dbReference>
<reference evidence="12" key="1">
    <citation type="journal article" date="2019" name="Int. J. Syst. Evol. Microbiol.">
        <title>The Global Catalogue of Microorganisms (GCM) 10K type strain sequencing project: providing services to taxonomists for standard genome sequencing and annotation.</title>
        <authorList>
            <consortium name="The Broad Institute Genomics Platform"/>
            <consortium name="The Broad Institute Genome Sequencing Center for Infectious Disease"/>
            <person name="Wu L."/>
            <person name="Ma J."/>
        </authorList>
    </citation>
    <scope>NUCLEOTIDE SEQUENCE [LARGE SCALE GENOMIC DNA]</scope>
    <source>
        <strain evidence="12">JCM 17106</strain>
    </source>
</reference>
<proteinExistence type="inferred from homology"/>
<dbReference type="Gene3D" id="3.40.50.2000">
    <property type="entry name" value="Glycogen Phosphorylase B"/>
    <property type="match status" value="2"/>
</dbReference>
<dbReference type="PANTHER" id="PTHR45825:SF11">
    <property type="entry name" value="ALPHA AMYLASE DOMAIN-CONTAINING PROTEIN"/>
    <property type="match status" value="1"/>
</dbReference>
<dbReference type="Proteomes" id="UP001500459">
    <property type="component" value="Unassembled WGS sequence"/>
</dbReference>
<evidence type="ECO:0000256" key="5">
    <source>
        <dbReference type="ARBA" id="ARBA00022676"/>
    </source>
</evidence>
<comment type="function">
    <text evidence="2 8">Synthesizes alpha-1,4-glucan chains using ADP-glucose.</text>
</comment>
<evidence type="ECO:0000256" key="4">
    <source>
        <dbReference type="ARBA" id="ARBA00010281"/>
    </source>
</evidence>
<evidence type="ECO:0000256" key="8">
    <source>
        <dbReference type="HAMAP-Rule" id="MF_00484"/>
    </source>
</evidence>
<dbReference type="PANTHER" id="PTHR45825">
    <property type="entry name" value="GRANULE-BOUND STARCH SYNTHASE 1, CHLOROPLASTIC/AMYLOPLASTIC"/>
    <property type="match status" value="1"/>
</dbReference>
<dbReference type="InterPro" id="IPR001296">
    <property type="entry name" value="Glyco_trans_1"/>
</dbReference>
<dbReference type="SUPFAM" id="SSF53756">
    <property type="entry name" value="UDP-Glycosyltransferase/glycogen phosphorylase"/>
    <property type="match status" value="1"/>
</dbReference>
<dbReference type="CDD" id="cd03791">
    <property type="entry name" value="GT5_Glycogen_synthase_DULL1-like"/>
    <property type="match status" value="1"/>
</dbReference>
<keyword evidence="12" id="KW-1185">Reference proteome</keyword>
<comment type="similarity">
    <text evidence="4 8">Belongs to the glycosyltransferase 1 family. Bacterial/plant glycogen synthase subfamily.</text>
</comment>
<evidence type="ECO:0000313" key="11">
    <source>
        <dbReference type="EMBL" id="GAA3511067.1"/>
    </source>
</evidence>
<gene>
    <name evidence="8 11" type="primary">glgA</name>
    <name evidence="11" type="ORF">GCM10022393_25980</name>
</gene>